<name>A0A0L6CL01_9MICO</name>
<dbReference type="OrthoDB" id="8454826at2"/>
<feature type="domain" description="Solute-binding protein family 3/N-terminal" evidence="3">
    <location>
        <begin position="53"/>
        <end position="280"/>
    </location>
</feature>
<dbReference type="Proteomes" id="UP000037397">
    <property type="component" value="Unassembled WGS sequence"/>
</dbReference>
<dbReference type="PATRIC" id="fig|1631356.3.peg.3194"/>
<keyword evidence="1 2" id="KW-0732">Signal</keyword>
<accession>A0A0L6CL01</accession>
<feature type="chain" id="PRO_5005562934" description="Solute-binding protein family 3/N-terminal domain-containing protein" evidence="2">
    <location>
        <begin position="25"/>
        <end position="287"/>
    </location>
</feature>
<dbReference type="PANTHER" id="PTHR35936:SF17">
    <property type="entry name" value="ARGININE-BINDING EXTRACELLULAR PROTEIN ARTP"/>
    <property type="match status" value="1"/>
</dbReference>
<dbReference type="PROSITE" id="PS51257">
    <property type="entry name" value="PROKAR_LIPOPROTEIN"/>
    <property type="match status" value="1"/>
</dbReference>
<evidence type="ECO:0000313" key="4">
    <source>
        <dbReference type="EMBL" id="KNX38320.1"/>
    </source>
</evidence>
<dbReference type="CDD" id="cd13530">
    <property type="entry name" value="PBP2_peptides_like"/>
    <property type="match status" value="1"/>
</dbReference>
<dbReference type="AlphaFoldDB" id="A0A0L6CL01"/>
<dbReference type="InterPro" id="IPR001638">
    <property type="entry name" value="Solute-binding_3/MltF_N"/>
</dbReference>
<sequence>MSFLRSAASLLAAALALSACSAQAGTDSTPSAAGLVQTKGCSKDSLKTVTDGKLTIAVNEPAYAPWFIGDDPGNGEGYEAGLGYRIAQHLDLAPSDVTWVRQPFEKVVAPGAKNFDLALVEAQVTPQRQQAVDFSTPYYSVRQALITWNGSPIDGKTTLAELRTARLGAAAGTTSYEEINQHIRPTTAPTSYPSIGAAKDALAAHQIDGLVADLPTAQYLASSVLDDASVVGELPADADEKVGAVLPKGSALTQCVSAAVDQLRADGTLDTLAEQWLSSKKTVPQLS</sequence>
<evidence type="ECO:0000259" key="3">
    <source>
        <dbReference type="SMART" id="SM00062"/>
    </source>
</evidence>
<dbReference type="PANTHER" id="PTHR35936">
    <property type="entry name" value="MEMBRANE-BOUND LYTIC MUREIN TRANSGLYCOSYLASE F"/>
    <property type="match status" value="1"/>
</dbReference>
<dbReference type="RefSeq" id="WP_050670760.1">
    <property type="nucleotide sequence ID" value="NZ_LAIR01000002.1"/>
</dbReference>
<gene>
    <name evidence="4" type="ORF">VV01_16095</name>
</gene>
<dbReference type="Gene3D" id="3.40.190.10">
    <property type="entry name" value="Periplasmic binding protein-like II"/>
    <property type="match status" value="2"/>
</dbReference>
<dbReference type="STRING" id="1631356.VV01_16095"/>
<comment type="caution">
    <text evidence="4">The sequence shown here is derived from an EMBL/GenBank/DDBJ whole genome shotgun (WGS) entry which is preliminary data.</text>
</comment>
<evidence type="ECO:0000313" key="5">
    <source>
        <dbReference type="Proteomes" id="UP000037397"/>
    </source>
</evidence>
<proteinExistence type="predicted"/>
<dbReference type="EMBL" id="LAIR01000002">
    <property type="protein sequence ID" value="KNX38320.1"/>
    <property type="molecule type" value="Genomic_DNA"/>
</dbReference>
<dbReference type="Pfam" id="PF00497">
    <property type="entry name" value="SBP_bac_3"/>
    <property type="match status" value="1"/>
</dbReference>
<protein>
    <recommendedName>
        <fullName evidence="3">Solute-binding protein family 3/N-terminal domain-containing protein</fullName>
    </recommendedName>
</protein>
<dbReference type="SMART" id="SM00062">
    <property type="entry name" value="PBPb"/>
    <property type="match status" value="1"/>
</dbReference>
<evidence type="ECO:0000256" key="2">
    <source>
        <dbReference type="SAM" id="SignalP"/>
    </source>
</evidence>
<feature type="signal peptide" evidence="2">
    <location>
        <begin position="1"/>
        <end position="24"/>
    </location>
</feature>
<keyword evidence="5" id="KW-1185">Reference proteome</keyword>
<dbReference type="SUPFAM" id="SSF53850">
    <property type="entry name" value="Periplasmic binding protein-like II"/>
    <property type="match status" value="1"/>
</dbReference>
<reference evidence="5" key="1">
    <citation type="submission" date="2015-03" db="EMBL/GenBank/DDBJ databases">
        <title>Luteipulveratus halotolerans sp. nov., a novel actinobacterium (Dermacoccaceae) from Sarawak, Malaysia.</title>
        <authorList>
            <person name="Juboi H."/>
            <person name="Basik A."/>
            <person name="Shamsul S.S."/>
            <person name="Arnold P."/>
            <person name="Schmitt E.K."/>
            <person name="Sanglier J.-J."/>
            <person name="Yeo T."/>
        </authorList>
    </citation>
    <scope>NUCLEOTIDE SEQUENCE [LARGE SCALE GENOMIC DNA]</scope>
    <source>
        <strain evidence="5">C296001</strain>
    </source>
</reference>
<evidence type="ECO:0000256" key="1">
    <source>
        <dbReference type="ARBA" id="ARBA00022729"/>
    </source>
</evidence>
<organism evidence="4 5">
    <name type="scientific">Luteipulveratus halotolerans</name>
    <dbReference type="NCBI Taxonomy" id="1631356"/>
    <lineage>
        <taxon>Bacteria</taxon>
        <taxon>Bacillati</taxon>
        <taxon>Actinomycetota</taxon>
        <taxon>Actinomycetes</taxon>
        <taxon>Micrococcales</taxon>
        <taxon>Dermacoccaceae</taxon>
        <taxon>Luteipulveratus</taxon>
    </lineage>
</organism>